<protein>
    <submittedName>
        <fullName evidence="1">DnaJ-class molecular chaperone</fullName>
    </submittedName>
</protein>
<comment type="caution">
    <text evidence="1">The sequence shown here is derived from an EMBL/GenBank/DDBJ whole genome shotgun (WGS) entry which is preliminary data.</text>
</comment>
<dbReference type="RefSeq" id="WP_179823445.1">
    <property type="nucleotide sequence ID" value="NZ_JACCCO010000002.1"/>
</dbReference>
<dbReference type="Proteomes" id="UP000576393">
    <property type="component" value="Unassembled WGS sequence"/>
</dbReference>
<name>A0A852UZ12_9ACTN</name>
<dbReference type="AlphaFoldDB" id="A0A852UZ12"/>
<reference evidence="1 2" key="1">
    <citation type="submission" date="2020-07" db="EMBL/GenBank/DDBJ databases">
        <title>Sequencing the genomes of 1000 actinobacteria strains.</title>
        <authorList>
            <person name="Klenk H.-P."/>
        </authorList>
    </citation>
    <scope>NUCLEOTIDE SEQUENCE [LARGE SCALE GENOMIC DNA]</scope>
    <source>
        <strain evidence="1 2">DSM 45763</strain>
    </source>
</reference>
<evidence type="ECO:0000313" key="2">
    <source>
        <dbReference type="Proteomes" id="UP000576393"/>
    </source>
</evidence>
<sequence length="55" mass="5737">MNREKTPAVPFPDDPGEQVPFVALTPQRWRCCSCGGGGVTGDGETCSSCDGLGFC</sequence>
<dbReference type="EMBL" id="JACCCO010000002">
    <property type="protein sequence ID" value="NYF42897.1"/>
    <property type="molecule type" value="Genomic_DNA"/>
</dbReference>
<proteinExistence type="predicted"/>
<gene>
    <name evidence="1" type="ORF">HDA43_005098</name>
</gene>
<organism evidence="1 2">
    <name type="scientific">Streptosporangium sandarakinum</name>
    <dbReference type="NCBI Taxonomy" id="1260955"/>
    <lineage>
        <taxon>Bacteria</taxon>
        <taxon>Bacillati</taxon>
        <taxon>Actinomycetota</taxon>
        <taxon>Actinomycetes</taxon>
        <taxon>Streptosporangiales</taxon>
        <taxon>Streptosporangiaceae</taxon>
        <taxon>Streptosporangium</taxon>
    </lineage>
</organism>
<evidence type="ECO:0000313" key="1">
    <source>
        <dbReference type="EMBL" id="NYF42897.1"/>
    </source>
</evidence>
<accession>A0A852UZ12</accession>
<keyword evidence="2" id="KW-1185">Reference proteome</keyword>